<evidence type="ECO:0000256" key="1">
    <source>
        <dbReference type="SAM" id="MobiDB-lite"/>
    </source>
</evidence>
<dbReference type="STRING" id="553973.CLOHYLEM_04181"/>
<dbReference type="HOGENOM" id="CLU_214269_0_0_9"/>
<evidence type="ECO:0000313" key="2">
    <source>
        <dbReference type="EMBL" id="EEG75680.1"/>
    </source>
</evidence>
<sequence>MFRKIGGGRQRGRGRRTVKERSGSREAVTVKRAGSRQPSLFGMKS</sequence>
<protein>
    <submittedName>
        <fullName evidence="2">Uncharacterized protein</fullName>
    </submittedName>
</protein>
<organism evidence="2 3">
    <name type="scientific">[Clostridium] hylemonae DSM 15053</name>
    <dbReference type="NCBI Taxonomy" id="553973"/>
    <lineage>
        <taxon>Bacteria</taxon>
        <taxon>Bacillati</taxon>
        <taxon>Bacillota</taxon>
        <taxon>Clostridia</taxon>
        <taxon>Lachnospirales</taxon>
        <taxon>Lachnospiraceae</taxon>
    </lineage>
</organism>
<feature type="region of interest" description="Disordered" evidence="1">
    <location>
        <begin position="1"/>
        <end position="45"/>
    </location>
</feature>
<dbReference type="AlphaFoldDB" id="C0BWJ8"/>
<evidence type="ECO:0000313" key="3">
    <source>
        <dbReference type="Proteomes" id="UP000004893"/>
    </source>
</evidence>
<accession>C0BWJ8</accession>
<reference evidence="2" key="1">
    <citation type="submission" date="2009-02" db="EMBL/GenBank/DDBJ databases">
        <authorList>
            <person name="Fulton L."/>
            <person name="Clifton S."/>
            <person name="Fulton B."/>
            <person name="Xu J."/>
            <person name="Minx P."/>
            <person name="Pepin K.H."/>
            <person name="Johnson M."/>
            <person name="Bhonagiri V."/>
            <person name="Nash W.E."/>
            <person name="Mardis E.R."/>
            <person name="Wilson R.K."/>
        </authorList>
    </citation>
    <scope>NUCLEOTIDE SEQUENCE [LARGE SCALE GENOMIC DNA]</scope>
    <source>
        <strain evidence="2">DSM 15053</strain>
    </source>
</reference>
<proteinExistence type="predicted"/>
<dbReference type="EMBL" id="ABYI02000006">
    <property type="protein sequence ID" value="EEG75680.1"/>
    <property type="molecule type" value="Genomic_DNA"/>
</dbReference>
<comment type="caution">
    <text evidence="2">The sequence shown here is derived from an EMBL/GenBank/DDBJ whole genome shotgun (WGS) entry which is preliminary data.</text>
</comment>
<gene>
    <name evidence="2" type="ORF">CLOHYLEM_04181</name>
</gene>
<keyword evidence="3" id="KW-1185">Reference proteome</keyword>
<reference evidence="2" key="2">
    <citation type="submission" date="2013-06" db="EMBL/GenBank/DDBJ databases">
        <title>Draft genome sequence of Clostridium hylemonae (DSM 15053).</title>
        <authorList>
            <person name="Sudarsanam P."/>
            <person name="Ley R."/>
            <person name="Guruge J."/>
            <person name="Turnbaugh P.J."/>
            <person name="Mahowald M."/>
            <person name="Liep D."/>
            <person name="Gordon J."/>
        </authorList>
    </citation>
    <scope>NUCLEOTIDE SEQUENCE</scope>
    <source>
        <strain evidence="2">DSM 15053</strain>
    </source>
</reference>
<name>C0BWJ8_9FIRM</name>
<dbReference type="Proteomes" id="UP000004893">
    <property type="component" value="Unassembled WGS sequence"/>
</dbReference>